<evidence type="ECO:0000256" key="1">
    <source>
        <dbReference type="SAM" id="SignalP"/>
    </source>
</evidence>
<protein>
    <recommendedName>
        <fullName evidence="4">DUF2490 domain-containing protein</fullName>
    </recommendedName>
</protein>
<feature type="chain" id="PRO_5017463106" description="DUF2490 domain-containing protein" evidence="1">
    <location>
        <begin position="22"/>
        <end position="244"/>
    </location>
</feature>
<keyword evidence="3" id="KW-1185">Reference proteome</keyword>
<accession>A0A399SLR3</accession>
<evidence type="ECO:0000313" key="3">
    <source>
        <dbReference type="Proteomes" id="UP000266005"/>
    </source>
</evidence>
<sequence length="244" mass="27798">MRKVKLLSVLVCILAAGSAVGQELHSSLQIRNSHLWRGLEVATGLVYTGDIKVSYKGFYGGFWSGGDASGSYKEFNNFIGYKKERLVLELWDIYNFSPEATYNNKEFFNYNPQETGRFWDMRSNYTLSTQLPLTLSWNTVVFGRDKTAETRENKYSTFVSAEYPLYKKQGLEVKGRVGYSFALNQGENEKANFFARDAGISEVSFILAKDLDVKGYKIPLGIWGMWNPVNENAFLQFSVQAYSF</sequence>
<dbReference type="OrthoDB" id="638356at2"/>
<dbReference type="Proteomes" id="UP000266005">
    <property type="component" value="Unassembled WGS sequence"/>
</dbReference>
<feature type="signal peptide" evidence="1">
    <location>
        <begin position="1"/>
        <end position="21"/>
    </location>
</feature>
<keyword evidence="1" id="KW-0732">Signal</keyword>
<name>A0A399SLR3_9BACT</name>
<dbReference type="AlphaFoldDB" id="A0A399SLR3"/>
<proteinExistence type="predicted"/>
<organism evidence="2 3">
    <name type="scientific">Pontibacter oryzae</name>
    <dbReference type="NCBI Taxonomy" id="2304593"/>
    <lineage>
        <taxon>Bacteria</taxon>
        <taxon>Pseudomonadati</taxon>
        <taxon>Bacteroidota</taxon>
        <taxon>Cytophagia</taxon>
        <taxon>Cytophagales</taxon>
        <taxon>Hymenobacteraceae</taxon>
        <taxon>Pontibacter</taxon>
    </lineage>
</organism>
<evidence type="ECO:0000313" key="2">
    <source>
        <dbReference type="EMBL" id="RIJ43182.1"/>
    </source>
</evidence>
<dbReference type="EMBL" id="QWGE01000001">
    <property type="protein sequence ID" value="RIJ43182.1"/>
    <property type="molecule type" value="Genomic_DNA"/>
</dbReference>
<evidence type="ECO:0008006" key="4">
    <source>
        <dbReference type="Google" id="ProtNLM"/>
    </source>
</evidence>
<reference evidence="3" key="1">
    <citation type="submission" date="2018-08" db="EMBL/GenBank/DDBJ databases">
        <title>Mucilaginibacter sp. MYSH2.</title>
        <authorList>
            <person name="Seo T."/>
        </authorList>
    </citation>
    <scope>NUCLEOTIDE SEQUENCE [LARGE SCALE GENOMIC DNA]</scope>
    <source>
        <strain evidence="3">KIRAN</strain>
    </source>
</reference>
<dbReference type="RefSeq" id="WP_119430386.1">
    <property type="nucleotide sequence ID" value="NZ_QWGE01000001.1"/>
</dbReference>
<gene>
    <name evidence="2" type="ORF">D1627_01150</name>
</gene>
<comment type="caution">
    <text evidence="2">The sequence shown here is derived from an EMBL/GenBank/DDBJ whole genome shotgun (WGS) entry which is preliminary data.</text>
</comment>